<feature type="compositionally biased region" description="Basic and acidic residues" evidence="1">
    <location>
        <begin position="170"/>
        <end position="183"/>
    </location>
</feature>
<feature type="compositionally biased region" description="Acidic residues" evidence="1">
    <location>
        <begin position="368"/>
        <end position="390"/>
    </location>
</feature>
<evidence type="ECO:0000313" key="2">
    <source>
        <dbReference type="EMBL" id="KAK3402508.1"/>
    </source>
</evidence>
<dbReference type="PANTHER" id="PTHR37048">
    <property type="entry name" value="QUESTIONABLE PROTEIN"/>
    <property type="match status" value="1"/>
</dbReference>
<dbReference type="Proteomes" id="UP001281003">
    <property type="component" value="Unassembled WGS sequence"/>
</dbReference>
<dbReference type="PANTHER" id="PTHR37048:SF2">
    <property type="entry name" value="QUESTIONABLE PROTEIN"/>
    <property type="match status" value="1"/>
</dbReference>
<accession>A0AAE0PM04</accession>
<reference evidence="2" key="2">
    <citation type="submission" date="2023-07" db="EMBL/GenBank/DDBJ databases">
        <authorList>
            <consortium name="Lawrence Berkeley National Laboratory"/>
            <person name="Haridas S."/>
            <person name="Hensen N."/>
            <person name="Bonometti L."/>
            <person name="Westerberg I."/>
            <person name="Brannstrom I.O."/>
            <person name="Guillou S."/>
            <person name="Cros-Aarteil S."/>
            <person name="Calhoun S."/>
            <person name="Kuo A."/>
            <person name="Mondo S."/>
            <person name="Pangilinan J."/>
            <person name="Riley R."/>
            <person name="LaButti K."/>
            <person name="Andreopoulos B."/>
            <person name="Lipzen A."/>
            <person name="Chen C."/>
            <person name="Yanf M."/>
            <person name="Daum C."/>
            <person name="Ng V."/>
            <person name="Clum A."/>
            <person name="Steindorff A."/>
            <person name="Ohm R."/>
            <person name="Martin F."/>
            <person name="Silar P."/>
            <person name="Natvig D."/>
            <person name="Lalanne C."/>
            <person name="Gautier V."/>
            <person name="Ament-velasquez S.L."/>
            <person name="Kruys A."/>
            <person name="Hutchinson M.I."/>
            <person name="Powell A.J."/>
            <person name="Barry K."/>
            <person name="Miller A.N."/>
            <person name="Grigoriev I.V."/>
            <person name="Debuchy R."/>
            <person name="Gladieux P."/>
            <person name="Thoren M.H."/>
            <person name="Johannesson H."/>
        </authorList>
    </citation>
    <scope>NUCLEOTIDE SEQUENCE</scope>
    <source>
        <strain evidence="2">FGSC 1904</strain>
    </source>
</reference>
<protein>
    <submittedName>
        <fullName evidence="2">Uncharacterized protein</fullName>
    </submittedName>
</protein>
<evidence type="ECO:0000313" key="3">
    <source>
        <dbReference type="Proteomes" id="UP001281003"/>
    </source>
</evidence>
<dbReference type="AlphaFoldDB" id="A0AAE0PM04"/>
<feature type="compositionally biased region" description="Polar residues" evidence="1">
    <location>
        <begin position="263"/>
        <end position="272"/>
    </location>
</feature>
<comment type="caution">
    <text evidence="2">The sequence shown here is derived from an EMBL/GenBank/DDBJ whole genome shotgun (WGS) entry which is preliminary data.</text>
</comment>
<feature type="compositionally biased region" description="Basic and acidic residues" evidence="1">
    <location>
        <begin position="248"/>
        <end position="262"/>
    </location>
</feature>
<reference evidence="2" key="1">
    <citation type="journal article" date="2023" name="Mol. Phylogenet. Evol.">
        <title>Genome-scale phylogeny and comparative genomics of the fungal order Sordariales.</title>
        <authorList>
            <person name="Hensen N."/>
            <person name="Bonometti L."/>
            <person name="Westerberg I."/>
            <person name="Brannstrom I.O."/>
            <person name="Guillou S."/>
            <person name="Cros-Aarteil S."/>
            <person name="Calhoun S."/>
            <person name="Haridas S."/>
            <person name="Kuo A."/>
            <person name="Mondo S."/>
            <person name="Pangilinan J."/>
            <person name="Riley R."/>
            <person name="LaButti K."/>
            <person name="Andreopoulos B."/>
            <person name="Lipzen A."/>
            <person name="Chen C."/>
            <person name="Yan M."/>
            <person name="Daum C."/>
            <person name="Ng V."/>
            <person name="Clum A."/>
            <person name="Steindorff A."/>
            <person name="Ohm R.A."/>
            <person name="Martin F."/>
            <person name="Silar P."/>
            <person name="Natvig D.O."/>
            <person name="Lalanne C."/>
            <person name="Gautier V."/>
            <person name="Ament-Velasquez S.L."/>
            <person name="Kruys A."/>
            <person name="Hutchinson M.I."/>
            <person name="Powell A.J."/>
            <person name="Barry K."/>
            <person name="Miller A.N."/>
            <person name="Grigoriev I.V."/>
            <person name="Debuchy R."/>
            <person name="Gladieux P."/>
            <person name="Hiltunen Thoren M."/>
            <person name="Johannesson H."/>
        </authorList>
    </citation>
    <scope>NUCLEOTIDE SEQUENCE</scope>
    <source>
        <strain evidence="2">FGSC 1904</strain>
    </source>
</reference>
<feature type="compositionally biased region" description="Low complexity" evidence="1">
    <location>
        <begin position="212"/>
        <end position="223"/>
    </location>
</feature>
<gene>
    <name evidence="2" type="ORF">B0T20DRAFT_474314</name>
</gene>
<feature type="compositionally biased region" description="Polar residues" evidence="1">
    <location>
        <begin position="195"/>
        <end position="211"/>
    </location>
</feature>
<feature type="compositionally biased region" description="Polar residues" evidence="1">
    <location>
        <begin position="285"/>
        <end position="303"/>
    </location>
</feature>
<dbReference type="EMBL" id="JAUTDP010000001">
    <property type="protein sequence ID" value="KAK3402508.1"/>
    <property type="molecule type" value="Genomic_DNA"/>
</dbReference>
<organism evidence="2 3">
    <name type="scientific">Sordaria brevicollis</name>
    <dbReference type="NCBI Taxonomy" id="83679"/>
    <lineage>
        <taxon>Eukaryota</taxon>
        <taxon>Fungi</taxon>
        <taxon>Dikarya</taxon>
        <taxon>Ascomycota</taxon>
        <taxon>Pezizomycotina</taxon>
        <taxon>Sordariomycetes</taxon>
        <taxon>Sordariomycetidae</taxon>
        <taxon>Sordariales</taxon>
        <taxon>Sordariaceae</taxon>
        <taxon>Sordaria</taxon>
    </lineage>
</organism>
<evidence type="ECO:0000256" key="1">
    <source>
        <dbReference type="SAM" id="MobiDB-lite"/>
    </source>
</evidence>
<feature type="region of interest" description="Disordered" evidence="1">
    <location>
        <begin position="165"/>
        <end position="390"/>
    </location>
</feature>
<feature type="compositionally biased region" description="Polar residues" evidence="1">
    <location>
        <begin position="349"/>
        <end position="362"/>
    </location>
</feature>
<keyword evidence="3" id="KW-1185">Reference proteome</keyword>
<proteinExistence type="predicted"/>
<sequence length="390" mass="43257">MPPPDLKDTVLGHPVAIISRKVGKDGMVDILIGTSFNGAGINKRYPTSQKARKYATVHPHKHENPELRVIVLRIVGATEEEDLLVFELTSINLDNVYSVPYQWLKDWKKWKKPYPPFLEPTSYDELMRYRKVILPTVRRLVADEERREKEEQELKERRLGKLRALPTWRPRTEPEKVQKDKSVDVMYTHHKPSGAPQTKTQGDSVQGGSRTAVSASSDAAPSPTGYSMGGKTATPARYSPPNLRGNQPRREAANTRADERTSQPRGISNSRVPNRRLDGPWRPPLSTTSTVMLTGLITQNELENSARSPGLPPPTPASPEATSGLPAPLNPPTDPLTALPRRLSGKRGCSSNRGQKLSSQLLPTADCSAEEDQTEEPDGSLEESDNEYPD</sequence>
<name>A0AAE0PM04_SORBR</name>